<feature type="region of interest" description="Disordered" evidence="1">
    <location>
        <begin position="1"/>
        <end position="41"/>
    </location>
</feature>
<dbReference type="InParanoid" id="D7G5P9"/>
<feature type="compositionally biased region" description="Low complexity" evidence="1">
    <location>
        <begin position="18"/>
        <end position="34"/>
    </location>
</feature>
<dbReference type="AlphaFoldDB" id="D7G5P9"/>
<dbReference type="Pfam" id="PF05725">
    <property type="entry name" value="FNIP"/>
    <property type="match status" value="1"/>
</dbReference>
<dbReference type="InterPro" id="IPR008615">
    <property type="entry name" value="FNIP"/>
</dbReference>
<dbReference type="PANTHER" id="PTHR32134:SF92">
    <property type="entry name" value="FNIP REPEAT-CONTAINING PROTEIN"/>
    <property type="match status" value="1"/>
</dbReference>
<keyword evidence="3" id="KW-1185">Reference proteome</keyword>
<reference evidence="2 3" key="1">
    <citation type="journal article" date="2010" name="Nature">
        <title>The Ectocarpus genome and the independent evolution of multicellularity in brown algae.</title>
        <authorList>
            <person name="Cock J.M."/>
            <person name="Sterck L."/>
            <person name="Rouze P."/>
            <person name="Scornet D."/>
            <person name="Allen A.E."/>
            <person name="Amoutzias G."/>
            <person name="Anthouard V."/>
            <person name="Artiguenave F."/>
            <person name="Aury J.M."/>
            <person name="Badger J.H."/>
            <person name="Beszteri B."/>
            <person name="Billiau K."/>
            <person name="Bonnet E."/>
            <person name="Bothwell J.H."/>
            <person name="Bowler C."/>
            <person name="Boyen C."/>
            <person name="Brownlee C."/>
            <person name="Carrano C.J."/>
            <person name="Charrier B."/>
            <person name="Cho G.Y."/>
            <person name="Coelho S.M."/>
            <person name="Collen J."/>
            <person name="Corre E."/>
            <person name="Da Silva C."/>
            <person name="Delage L."/>
            <person name="Delaroque N."/>
            <person name="Dittami S.M."/>
            <person name="Doulbeau S."/>
            <person name="Elias M."/>
            <person name="Farnham G."/>
            <person name="Gachon C.M."/>
            <person name="Gschloessl B."/>
            <person name="Heesch S."/>
            <person name="Jabbari K."/>
            <person name="Jubin C."/>
            <person name="Kawai H."/>
            <person name="Kimura K."/>
            <person name="Kloareg B."/>
            <person name="Kupper F.C."/>
            <person name="Lang D."/>
            <person name="Le Bail A."/>
            <person name="Leblanc C."/>
            <person name="Lerouge P."/>
            <person name="Lohr M."/>
            <person name="Lopez P.J."/>
            <person name="Martens C."/>
            <person name="Maumus F."/>
            <person name="Michel G."/>
            <person name="Miranda-Saavedra D."/>
            <person name="Morales J."/>
            <person name="Moreau H."/>
            <person name="Motomura T."/>
            <person name="Nagasato C."/>
            <person name="Napoli C.A."/>
            <person name="Nelson D.R."/>
            <person name="Nyvall-Collen P."/>
            <person name="Peters A.F."/>
            <person name="Pommier C."/>
            <person name="Potin P."/>
            <person name="Poulain J."/>
            <person name="Quesneville H."/>
            <person name="Read B."/>
            <person name="Rensing S.A."/>
            <person name="Ritter A."/>
            <person name="Rousvoal S."/>
            <person name="Samanta M."/>
            <person name="Samson G."/>
            <person name="Schroeder D.C."/>
            <person name="Segurens B."/>
            <person name="Strittmatter M."/>
            <person name="Tonon T."/>
            <person name="Tregear J.W."/>
            <person name="Valentin K."/>
            <person name="von Dassow P."/>
            <person name="Yamagishi T."/>
            <person name="Van de Peer Y."/>
            <person name="Wincker P."/>
        </authorList>
    </citation>
    <scope>NUCLEOTIDE SEQUENCE [LARGE SCALE GENOMIC DNA]</scope>
    <source>
        <strain evidence="3">Ec32 / CCAP1310/4</strain>
    </source>
</reference>
<evidence type="ECO:0000256" key="1">
    <source>
        <dbReference type="SAM" id="MobiDB-lite"/>
    </source>
</evidence>
<gene>
    <name evidence="2" type="ORF">Esi_0067_0023</name>
</gene>
<organism evidence="2 3">
    <name type="scientific">Ectocarpus siliculosus</name>
    <name type="common">Brown alga</name>
    <name type="synonym">Conferva siliculosa</name>
    <dbReference type="NCBI Taxonomy" id="2880"/>
    <lineage>
        <taxon>Eukaryota</taxon>
        <taxon>Sar</taxon>
        <taxon>Stramenopiles</taxon>
        <taxon>Ochrophyta</taxon>
        <taxon>PX clade</taxon>
        <taxon>Phaeophyceae</taxon>
        <taxon>Ectocarpales</taxon>
        <taxon>Ectocarpaceae</taxon>
        <taxon>Ectocarpus</taxon>
    </lineage>
</organism>
<dbReference type="EMBL" id="FN649751">
    <property type="protein sequence ID" value="CBJ27346.1"/>
    <property type="molecule type" value="Genomic_DNA"/>
</dbReference>
<dbReference type="OrthoDB" id="266138at2759"/>
<accession>D7G5P9</accession>
<dbReference type="EMBL" id="FN648894">
    <property type="protein sequence ID" value="CBJ27346.1"/>
    <property type="molecule type" value="Genomic_DNA"/>
</dbReference>
<dbReference type="PANTHER" id="PTHR32134">
    <property type="entry name" value="FNIP REPEAT-CONTAINING PROTEIN"/>
    <property type="match status" value="1"/>
</dbReference>
<name>D7G5P9_ECTSI</name>
<dbReference type="Proteomes" id="UP000002630">
    <property type="component" value="Linkage Group LG26"/>
</dbReference>
<protein>
    <submittedName>
        <fullName evidence="2">Uncharacterized protein</fullName>
    </submittedName>
</protein>
<sequence>MHTIKRTCPSTGDGATPTGRGTTKSNSSSGSTSTEAPDKNAYGEYQSGSAVYKALGLVCRSGFDNVGCESTLSLVCVSYCNTLRESLRWKLTIAQSTPARLINVLRPAAAAGANEGRCDRIQVPVAIHHLTYDLQDFPTDVVWPRDLRRLSFGDNFNGSIEGVRWPARLEIIWLGQSFNHPVENVEWPSLKQLRFGRAFDQDVERVRWPSGLEQLVFGHQFNRPIAGMKEWPPSLLVLSFGHAFNQGVAGVTLPPRLEFLEFGQNFNHSIDELSLPPTLQHIRFSHKFDQNLDQASWPQSLRTVWLCGTFAQPIRDVVWPAALKVLALPARFGRQGEHEDGDDDDVDQWRAVLPVGCRFQRAVCG</sequence>
<proteinExistence type="predicted"/>
<dbReference type="InterPro" id="IPR051251">
    <property type="entry name" value="STK_FNIP-Repeat"/>
</dbReference>
<evidence type="ECO:0000313" key="3">
    <source>
        <dbReference type="Proteomes" id="UP000002630"/>
    </source>
</evidence>
<dbReference type="Gene3D" id="3.80.10.10">
    <property type="entry name" value="Ribonuclease Inhibitor"/>
    <property type="match status" value="1"/>
</dbReference>
<dbReference type="InterPro" id="IPR032675">
    <property type="entry name" value="LRR_dom_sf"/>
</dbReference>
<evidence type="ECO:0000313" key="2">
    <source>
        <dbReference type="EMBL" id="CBJ27346.1"/>
    </source>
</evidence>
<dbReference type="SUPFAM" id="SSF52058">
    <property type="entry name" value="L domain-like"/>
    <property type="match status" value="1"/>
</dbReference>